<reference evidence="7 8" key="1">
    <citation type="submission" date="2019-06" db="EMBL/GenBank/DDBJ databases">
        <title>Sequencing the genomes of 1000 actinobacteria strains.</title>
        <authorList>
            <person name="Klenk H.-P."/>
        </authorList>
    </citation>
    <scope>NUCLEOTIDE SEQUENCE [LARGE SCALE GENOMIC DNA]</scope>
    <source>
        <strain evidence="7 8">DSM 45043</strain>
    </source>
</reference>
<dbReference type="EMBL" id="VFPO01000001">
    <property type="protein sequence ID" value="TQM71496.1"/>
    <property type="molecule type" value="Genomic_DNA"/>
</dbReference>
<dbReference type="InterPro" id="IPR036271">
    <property type="entry name" value="Tet_transcr_reg_TetR-rel_C_sf"/>
</dbReference>
<dbReference type="Proteomes" id="UP000316706">
    <property type="component" value="Unassembled WGS sequence"/>
</dbReference>
<keyword evidence="4" id="KW-0804">Transcription</keyword>
<dbReference type="InterPro" id="IPR003012">
    <property type="entry name" value="Tet_transcr_reg_TetR"/>
</dbReference>
<dbReference type="Gene3D" id="1.10.10.60">
    <property type="entry name" value="Homeodomain-like"/>
    <property type="match status" value="1"/>
</dbReference>
<dbReference type="GO" id="GO:0045892">
    <property type="term" value="P:negative regulation of DNA-templated transcription"/>
    <property type="evidence" value="ECO:0007669"/>
    <property type="project" value="InterPro"/>
</dbReference>
<feature type="domain" description="HTH tetR-type" evidence="6">
    <location>
        <begin position="36"/>
        <end position="96"/>
    </location>
</feature>
<dbReference type="SUPFAM" id="SSF48498">
    <property type="entry name" value="Tetracyclin repressor-like, C-terminal domain"/>
    <property type="match status" value="1"/>
</dbReference>
<dbReference type="PROSITE" id="PS50977">
    <property type="entry name" value="HTH_TETR_2"/>
    <property type="match status" value="1"/>
</dbReference>
<dbReference type="PRINTS" id="PR00400">
    <property type="entry name" value="TETREPRESSOR"/>
</dbReference>
<dbReference type="InterPro" id="IPR009057">
    <property type="entry name" value="Homeodomain-like_sf"/>
</dbReference>
<evidence type="ECO:0000313" key="8">
    <source>
        <dbReference type="Proteomes" id="UP000316706"/>
    </source>
</evidence>
<protein>
    <submittedName>
        <fullName evidence="7">TetR family transcriptional regulator</fullName>
    </submittedName>
</protein>
<dbReference type="Pfam" id="PF02909">
    <property type="entry name" value="TetR_C_1"/>
    <property type="match status" value="1"/>
</dbReference>
<gene>
    <name evidence="7" type="ORF">FHX41_5265</name>
</gene>
<feature type="DNA-binding region" description="H-T-H motif" evidence="5">
    <location>
        <begin position="59"/>
        <end position="78"/>
    </location>
</feature>
<dbReference type="GO" id="GO:0003700">
    <property type="term" value="F:DNA-binding transcription factor activity"/>
    <property type="evidence" value="ECO:0007669"/>
    <property type="project" value="TreeGrafter"/>
</dbReference>
<keyword evidence="3 5" id="KW-0238">DNA-binding</keyword>
<dbReference type="Pfam" id="PF00440">
    <property type="entry name" value="TetR_N"/>
    <property type="match status" value="1"/>
</dbReference>
<proteinExistence type="predicted"/>
<dbReference type="Gene3D" id="1.10.357.10">
    <property type="entry name" value="Tetracycline Repressor, domain 2"/>
    <property type="match status" value="1"/>
</dbReference>
<evidence type="ECO:0000256" key="2">
    <source>
        <dbReference type="ARBA" id="ARBA00023015"/>
    </source>
</evidence>
<dbReference type="PANTHER" id="PTHR30055:SF151">
    <property type="entry name" value="TRANSCRIPTIONAL REGULATORY PROTEIN"/>
    <property type="match status" value="1"/>
</dbReference>
<evidence type="ECO:0000256" key="5">
    <source>
        <dbReference type="PROSITE-ProRule" id="PRU00335"/>
    </source>
</evidence>
<name>A0A543ILN4_9ACTN</name>
<comment type="caution">
    <text evidence="7">The sequence shown here is derived from an EMBL/GenBank/DDBJ whole genome shotgun (WGS) entry which is preliminary data.</text>
</comment>
<evidence type="ECO:0000256" key="3">
    <source>
        <dbReference type="ARBA" id="ARBA00023125"/>
    </source>
</evidence>
<dbReference type="InterPro" id="IPR004111">
    <property type="entry name" value="Repressor_TetR_C"/>
</dbReference>
<dbReference type="InterPro" id="IPR001647">
    <property type="entry name" value="HTH_TetR"/>
</dbReference>
<evidence type="ECO:0000259" key="6">
    <source>
        <dbReference type="PROSITE" id="PS50977"/>
    </source>
</evidence>
<dbReference type="GO" id="GO:0046677">
    <property type="term" value="P:response to antibiotic"/>
    <property type="evidence" value="ECO:0007669"/>
    <property type="project" value="InterPro"/>
</dbReference>
<organism evidence="7 8">
    <name type="scientific">Actinomadura hallensis</name>
    <dbReference type="NCBI Taxonomy" id="337895"/>
    <lineage>
        <taxon>Bacteria</taxon>
        <taxon>Bacillati</taxon>
        <taxon>Actinomycetota</taxon>
        <taxon>Actinomycetes</taxon>
        <taxon>Streptosporangiales</taxon>
        <taxon>Thermomonosporaceae</taxon>
        <taxon>Actinomadura</taxon>
    </lineage>
</organism>
<keyword evidence="2" id="KW-0805">Transcription regulation</keyword>
<evidence type="ECO:0000256" key="1">
    <source>
        <dbReference type="ARBA" id="ARBA00022491"/>
    </source>
</evidence>
<dbReference type="AlphaFoldDB" id="A0A543ILN4"/>
<evidence type="ECO:0000313" key="7">
    <source>
        <dbReference type="EMBL" id="TQM71496.1"/>
    </source>
</evidence>
<dbReference type="RefSeq" id="WP_141973034.1">
    <property type="nucleotide sequence ID" value="NZ_VFPO01000001.1"/>
</dbReference>
<keyword evidence="8" id="KW-1185">Reference proteome</keyword>
<dbReference type="SUPFAM" id="SSF46689">
    <property type="entry name" value="Homeodomain-like"/>
    <property type="match status" value="1"/>
</dbReference>
<dbReference type="PANTHER" id="PTHR30055">
    <property type="entry name" value="HTH-TYPE TRANSCRIPTIONAL REGULATOR RUTR"/>
    <property type="match status" value="1"/>
</dbReference>
<dbReference type="GO" id="GO:0000976">
    <property type="term" value="F:transcription cis-regulatory region binding"/>
    <property type="evidence" value="ECO:0007669"/>
    <property type="project" value="TreeGrafter"/>
</dbReference>
<sequence length="253" mass="28521">MTKEPGDGRDLDASLKLLWGDRTRPQRGRPPTLSLDRIVAAAVEVADELALTEGLDGLSMRCIAQHLGVGTMSLYRYVPGKSELLDLMLDHVVEVPEPDPDDRRGWREILRDEARGHWRLCMEHPWYPFVDQSRPLLGPNSVRGLDRLLGLLRPTGLPDRTLMMMVGAQTDFVDGIARSCINEMRAERRTGVSSEEFWQAQAPTLIDAMNSGDFPTMADLSEETFEFSHEELFEFGLERLHDGFESLVRAASE</sequence>
<keyword evidence="1" id="KW-0678">Repressor</keyword>
<dbReference type="InterPro" id="IPR050109">
    <property type="entry name" value="HTH-type_TetR-like_transc_reg"/>
</dbReference>
<evidence type="ECO:0000256" key="4">
    <source>
        <dbReference type="ARBA" id="ARBA00023163"/>
    </source>
</evidence>
<dbReference type="OrthoDB" id="2570341at2"/>
<accession>A0A543ILN4</accession>